<protein>
    <recommendedName>
        <fullName evidence="7">RING-type domain-containing protein</fullName>
    </recommendedName>
</protein>
<accession>A0A7S1F212</accession>
<evidence type="ECO:0000256" key="2">
    <source>
        <dbReference type="ARBA" id="ARBA00022723"/>
    </source>
</evidence>
<dbReference type="PROSITE" id="PS51873">
    <property type="entry name" value="TRIAD"/>
    <property type="match status" value="1"/>
</dbReference>
<dbReference type="GO" id="GO:0004842">
    <property type="term" value="F:ubiquitin-protein transferase activity"/>
    <property type="evidence" value="ECO:0007669"/>
    <property type="project" value="InterPro"/>
</dbReference>
<evidence type="ECO:0000259" key="7">
    <source>
        <dbReference type="PROSITE" id="PS51873"/>
    </source>
</evidence>
<dbReference type="AlphaFoldDB" id="A0A7S1F212"/>
<organism evidence="8">
    <name type="scientific">Noctiluca scintillans</name>
    <name type="common">Sea sparkle</name>
    <name type="synonym">Red tide dinoflagellate</name>
    <dbReference type="NCBI Taxonomy" id="2966"/>
    <lineage>
        <taxon>Eukaryota</taxon>
        <taxon>Sar</taxon>
        <taxon>Alveolata</taxon>
        <taxon>Dinophyceae</taxon>
        <taxon>Noctilucales</taxon>
        <taxon>Noctilucaceae</taxon>
        <taxon>Noctiluca</taxon>
    </lineage>
</organism>
<keyword evidence="3" id="KW-0677">Repeat</keyword>
<dbReference type="Gene3D" id="1.20.120.1750">
    <property type="match status" value="1"/>
</dbReference>
<dbReference type="EMBL" id="HBFQ01017636">
    <property type="protein sequence ID" value="CAD8837950.1"/>
    <property type="molecule type" value="Transcribed_RNA"/>
</dbReference>
<gene>
    <name evidence="8" type="ORF">NSCI0253_LOCUS12298</name>
</gene>
<keyword evidence="6" id="KW-0862">Zinc</keyword>
<dbReference type="CDD" id="cd20335">
    <property type="entry name" value="BRcat_RBR"/>
    <property type="match status" value="1"/>
</dbReference>
<proteinExistence type="predicted"/>
<name>A0A7S1F212_NOCSC</name>
<dbReference type="InterPro" id="IPR044066">
    <property type="entry name" value="TRIAD_supradom"/>
</dbReference>
<sequence>MVAKSLFGLCSDCKELVETREVPRCGKCGSDAIESLGDSCNCFVCESRAPVRFDYKCQNTRPDGVRCHSTKSSGSVAILRALQHGRGVQCSICMDTTDRCSITAVFPDCGCVQCMPCFKHFTETAVQPSESYGDQGIAYGSLRADGEGYFLPPCPVHPGSFFPPETFKVFPGVWRRMKDLASLRDVLEHGAQCPYEDCGSGGWLVDMRDQRPLHCPDCSRPFCGLCRVVWGSVGCPHSRHREMGDDPVFELRAAVQEAMTLGITQLCPQCGVTTSRISSCVHVTCGNCSASFNWPCGQLSSRCRARKHDCQHPSIFMHNNPRMRDEMKRLGRRTTDKMASLTFLELRTTYHLSLLKARFQDERVWKALEAVEPTLFDITTVDHGSGRIALKDIGNMDRLSKIFNCWQLS</sequence>
<dbReference type="SUPFAM" id="SSF57850">
    <property type="entry name" value="RING/U-box"/>
    <property type="match status" value="1"/>
</dbReference>
<evidence type="ECO:0000256" key="6">
    <source>
        <dbReference type="ARBA" id="ARBA00022833"/>
    </source>
</evidence>
<evidence type="ECO:0000256" key="1">
    <source>
        <dbReference type="ARBA" id="ARBA00022679"/>
    </source>
</evidence>
<evidence type="ECO:0000313" key="8">
    <source>
        <dbReference type="EMBL" id="CAD8837950.1"/>
    </source>
</evidence>
<dbReference type="InterPro" id="IPR031127">
    <property type="entry name" value="E3_UB_ligase_RBR"/>
</dbReference>
<dbReference type="Pfam" id="PF26200">
    <property type="entry name" value="Rcat_RNF216"/>
    <property type="match status" value="1"/>
</dbReference>
<reference evidence="8" key="1">
    <citation type="submission" date="2021-01" db="EMBL/GenBank/DDBJ databases">
        <authorList>
            <person name="Corre E."/>
            <person name="Pelletier E."/>
            <person name="Niang G."/>
            <person name="Scheremetjew M."/>
            <person name="Finn R."/>
            <person name="Kale V."/>
            <person name="Holt S."/>
            <person name="Cochrane G."/>
            <person name="Meng A."/>
            <person name="Brown T."/>
            <person name="Cohen L."/>
        </authorList>
    </citation>
    <scope>NUCLEOTIDE SEQUENCE</scope>
</reference>
<evidence type="ECO:0000256" key="3">
    <source>
        <dbReference type="ARBA" id="ARBA00022737"/>
    </source>
</evidence>
<keyword evidence="1" id="KW-0808">Transferase</keyword>
<dbReference type="PANTHER" id="PTHR11685">
    <property type="entry name" value="RBR FAMILY RING FINGER AND IBR DOMAIN-CONTAINING"/>
    <property type="match status" value="1"/>
</dbReference>
<keyword evidence="4" id="KW-0863">Zinc-finger</keyword>
<dbReference type="CDD" id="cd20336">
    <property type="entry name" value="Rcat_RBR"/>
    <property type="match status" value="1"/>
</dbReference>
<keyword evidence="2" id="KW-0479">Metal-binding</keyword>
<dbReference type="GO" id="GO:0008270">
    <property type="term" value="F:zinc ion binding"/>
    <property type="evidence" value="ECO:0007669"/>
    <property type="project" value="UniProtKB-KW"/>
</dbReference>
<evidence type="ECO:0000256" key="4">
    <source>
        <dbReference type="ARBA" id="ARBA00022771"/>
    </source>
</evidence>
<feature type="domain" description="RING-type" evidence="7">
    <location>
        <begin position="86"/>
        <end position="314"/>
    </location>
</feature>
<dbReference type="GO" id="GO:0016567">
    <property type="term" value="P:protein ubiquitination"/>
    <property type="evidence" value="ECO:0007669"/>
    <property type="project" value="InterPro"/>
</dbReference>
<keyword evidence="5" id="KW-0833">Ubl conjugation pathway</keyword>
<evidence type="ECO:0000256" key="5">
    <source>
        <dbReference type="ARBA" id="ARBA00022786"/>
    </source>
</evidence>